<feature type="domain" description="PI3K/PI4K catalytic" evidence="1">
    <location>
        <begin position="1"/>
        <end position="258"/>
    </location>
</feature>
<dbReference type="GeneID" id="103518753"/>
<dbReference type="PANTHER" id="PTHR11139">
    <property type="entry name" value="ATAXIA TELANGIECTASIA MUTATED ATM -RELATED"/>
    <property type="match status" value="1"/>
</dbReference>
<feature type="non-terminal residue" evidence="3">
    <location>
        <position position="258"/>
    </location>
</feature>
<dbReference type="RefSeq" id="XP_008482057.2">
    <property type="nucleotide sequence ID" value="XM_008483835.2"/>
</dbReference>
<evidence type="ECO:0000313" key="2">
    <source>
        <dbReference type="Proteomes" id="UP000079169"/>
    </source>
</evidence>
<dbReference type="PaxDb" id="121845-A0A1S3DI00"/>
<keyword evidence="2" id="KW-1185">Reference proteome</keyword>
<dbReference type="InterPro" id="IPR000403">
    <property type="entry name" value="PI3/4_kinase_cat_dom"/>
</dbReference>
<dbReference type="GO" id="GO:0008630">
    <property type="term" value="P:intrinsic apoptotic signaling pathway in response to DNA damage"/>
    <property type="evidence" value="ECO:0007669"/>
    <property type="project" value="TreeGrafter"/>
</dbReference>
<dbReference type="AlphaFoldDB" id="A0A1S3DI00"/>
<dbReference type="InterPro" id="IPR011009">
    <property type="entry name" value="Kinase-like_dom_sf"/>
</dbReference>
<evidence type="ECO:0000313" key="3">
    <source>
        <dbReference type="RefSeq" id="XP_008482057.2"/>
    </source>
</evidence>
<dbReference type="GO" id="GO:0004674">
    <property type="term" value="F:protein serine/threonine kinase activity"/>
    <property type="evidence" value="ECO:0007669"/>
    <property type="project" value="TreeGrafter"/>
</dbReference>
<dbReference type="GO" id="GO:0006302">
    <property type="term" value="P:double-strand break repair"/>
    <property type="evidence" value="ECO:0007669"/>
    <property type="project" value="TreeGrafter"/>
</dbReference>
<dbReference type="STRING" id="121845.A0A1S3DI00"/>
<dbReference type="SMART" id="SM00146">
    <property type="entry name" value="PI3Kc"/>
    <property type="match status" value="1"/>
</dbReference>
<reference evidence="3" key="1">
    <citation type="submission" date="2025-08" db="UniProtKB">
        <authorList>
            <consortium name="RefSeq"/>
        </authorList>
    </citation>
    <scope>IDENTIFICATION</scope>
</reference>
<accession>A0A1S3DI00</accession>
<dbReference type="KEGG" id="dci:103518753"/>
<dbReference type="PANTHER" id="PTHR11139:SF68">
    <property type="entry name" value="DNA-DEPENDENT PROTEIN KINASE CATALYTIC SUBUNIT"/>
    <property type="match status" value="1"/>
</dbReference>
<dbReference type="Pfam" id="PF00454">
    <property type="entry name" value="PI3_PI4_kinase"/>
    <property type="match status" value="1"/>
</dbReference>
<protein>
    <submittedName>
        <fullName evidence="3">DNA-dependent protein kinase catalytic subunit-like</fullName>
    </submittedName>
</protein>
<dbReference type="PROSITE" id="PS50290">
    <property type="entry name" value="PI3_4_KINASE_3"/>
    <property type="match status" value="1"/>
</dbReference>
<dbReference type="Proteomes" id="UP000079169">
    <property type="component" value="Unplaced"/>
</dbReference>
<dbReference type="SUPFAM" id="SSF56112">
    <property type="entry name" value="Protein kinase-like (PK-like)"/>
    <property type="match status" value="1"/>
</dbReference>
<gene>
    <name evidence="3" type="primary">LOC103518753</name>
</gene>
<dbReference type="GO" id="GO:0000723">
    <property type="term" value="P:telomere maintenance"/>
    <property type="evidence" value="ECO:0007669"/>
    <property type="project" value="TreeGrafter"/>
</dbReference>
<name>A0A1S3DI00_DIACI</name>
<proteinExistence type="predicted"/>
<evidence type="ECO:0000259" key="1">
    <source>
        <dbReference type="PROSITE" id="PS50290"/>
    </source>
</evidence>
<organism evidence="2 3">
    <name type="scientific">Diaphorina citri</name>
    <name type="common">Asian citrus psyllid</name>
    <dbReference type="NCBI Taxonomy" id="121845"/>
    <lineage>
        <taxon>Eukaryota</taxon>
        <taxon>Metazoa</taxon>
        <taxon>Ecdysozoa</taxon>
        <taxon>Arthropoda</taxon>
        <taxon>Hexapoda</taxon>
        <taxon>Insecta</taxon>
        <taxon>Pterygota</taxon>
        <taxon>Neoptera</taxon>
        <taxon>Paraneoptera</taxon>
        <taxon>Hemiptera</taxon>
        <taxon>Sternorrhyncha</taxon>
        <taxon>Psylloidea</taxon>
        <taxon>Psyllidae</taxon>
        <taxon>Diaphorininae</taxon>
        <taxon>Diaphorina</taxon>
    </lineage>
</organism>
<sequence>MDFSICPISWRQVSWLRRRNIHELLTVGLTPYSGDDRFYVEHSRQTQVSWLRRQLYQTSGLSKAWLTQHLGAPYQKFHMKFVSPNTSPHVAYETSMARRTRDEIISNFASVTNKLPKHAMREGLLSVAKSPMNRVRLRNNFVRSYACMCIAQYTLGIGDRHLENTLVCTKTGRCVGIDFGYSFGVATQLLPIPELMPFRLTPHILAVNEPYGSQGKRLWVRHLNEIDTLLSKSFLLSVGVYNQKILEQKQYLWFIQIN</sequence>
<dbReference type="InterPro" id="IPR050517">
    <property type="entry name" value="DDR_Repair_Kinase"/>
</dbReference>
<dbReference type="InterPro" id="IPR036940">
    <property type="entry name" value="PI3/4_kinase_cat_sf"/>
</dbReference>
<dbReference type="GO" id="GO:0005634">
    <property type="term" value="C:nucleus"/>
    <property type="evidence" value="ECO:0007669"/>
    <property type="project" value="TreeGrafter"/>
</dbReference>
<dbReference type="Gene3D" id="1.10.1070.11">
    <property type="entry name" value="Phosphatidylinositol 3-/4-kinase, catalytic domain"/>
    <property type="match status" value="1"/>
</dbReference>